<dbReference type="AlphaFoldDB" id="A0AAV1E0Y9"/>
<dbReference type="CDD" id="cd22744">
    <property type="entry name" value="OTU"/>
    <property type="match status" value="1"/>
</dbReference>
<evidence type="ECO:0000256" key="3">
    <source>
        <dbReference type="SAM" id="Phobius"/>
    </source>
</evidence>
<gene>
    <name evidence="4" type="ORF">OLC1_LOCUS20079</name>
</gene>
<evidence type="ECO:0000256" key="1">
    <source>
        <dbReference type="ARBA" id="ARBA00009986"/>
    </source>
</evidence>
<feature type="region of interest" description="Disordered" evidence="2">
    <location>
        <begin position="45"/>
        <end position="65"/>
    </location>
</feature>
<evidence type="ECO:0000313" key="4">
    <source>
        <dbReference type="EMBL" id="CAI9112987.1"/>
    </source>
</evidence>
<evidence type="ECO:0000256" key="2">
    <source>
        <dbReference type="SAM" id="MobiDB-lite"/>
    </source>
</evidence>
<dbReference type="InterPro" id="IPR010061">
    <property type="entry name" value="MeMal-semiAld_DH"/>
</dbReference>
<reference evidence="4" key="1">
    <citation type="submission" date="2023-03" db="EMBL/GenBank/DDBJ databases">
        <authorList>
            <person name="Julca I."/>
        </authorList>
    </citation>
    <scope>NUCLEOTIDE SEQUENCE</scope>
</reference>
<feature type="transmembrane region" description="Helical" evidence="3">
    <location>
        <begin position="488"/>
        <end position="509"/>
    </location>
</feature>
<dbReference type="PANTHER" id="PTHR43866">
    <property type="entry name" value="MALONATE-SEMIALDEHYDE DEHYDROGENASE"/>
    <property type="match status" value="1"/>
</dbReference>
<protein>
    <submittedName>
        <fullName evidence="4">OLC1v1013503C1</fullName>
    </submittedName>
</protein>
<dbReference type="GO" id="GO:0006210">
    <property type="term" value="P:thymine catabolic process"/>
    <property type="evidence" value="ECO:0007669"/>
    <property type="project" value="TreeGrafter"/>
</dbReference>
<proteinExistence type="inferred from homology"/>
<organism evidence="4 5">
    <name type="scientific">Oldenlandia corymbosa var. corymbosa</name>
    <dbReference type="NCBI Taxonomy" id="529605"/>
    <lineage>
        <taxon>Eukaryota</taxon>
        <taxon>Viridiplantae</taxon>
        <taxon>Streptophyta</taxon>
        <taxon>Embryophyta</taxon>
        <taxon>Tracheophyta</taxon>
        <taxon>Spermatophyta</taxon>
        <taxon>Magnoliopsida</taxon>
        <taxon>eudicotyledons</taxon>
        <taxon>Gunneridae</taxon>
        <taxon>Pentapetalae</taxon>
        <taxon>asterids</taxon>
        <taxon>lamiids</taxon>
        <taxon>Gentianales</taxon>
        <taxon>Rubiaceae</taxon>
        <taxon>Rubioideae</taxon>
        <taxon>Spermacoceae</taxon>
        <taxon>Hedyotis-Oldenlandia complex</taxon>
        <taxon>Oldenlandia</taxon>
    </lineage>
</organism>
<dbReference type="EMBL" id="OX459124">
    <property type="protein sequence ID" value="CAI9112987.1"/>
    <property type="molecule type" value="Genomic_DNA"/>
</dbReference>
<dbReference type="Proteomes" id="UP001161247">
    <property type="component" value="Chromosome 7"/>
</dbReference>
<dbReference type="GO" id="GO:0004491">
    <property type="term" value="F:methylmalonate-semialdehyde dehydrogenase (acylating, NAD) activity"/>
    <property type="evidence" value="ECO:0007669"/>
    <property type="project" value="InterPro"/>
</dbReference>
<comment type="similarity">
    <text evidence="1">Belongs to the aldehyde dehydrogenase family.</text>
</comment>
<dbReference type="PANTHER" id="PTHR43866:SF3">
    <property type="entry name" value="METHYLMALONATE-SEMIALDEHYDE DEHYDROGENASE [ACYLATING], MITOCHONDRIAL"/>
    <property type="match status" value="1"/>
</dbReference>
<evidence type="ECO:0000313" key="5">
    <source>
        <dbReference type="Proteomes" id="UP001161247"/>
    </source>
</evidence>
<name>A0AAV1E0Y9_OLDCO</name>
<keyword evidence="3" id="KW-0812">Transmembrane</keyword>
<keyword evidence="5" id="KW-1185">Reference proteome</keyword>
<sequence length="537" mass="62210">MVVPSRLSLDGISASFYDQRRQCRRPTGLAAVVAIVDMANSVQGNTGRQGCRPVMGEPDTTENEDHSVSFNTNEIFQSKDDAISHAQEIAISNSFELVRDSKKDNGYLLKCKKRGRYRLERYRDETDKRRPNSKIQVTGCKFEVFIRRYKEWSSDVYRICPKTSENAEHNHPMIQHPEDHCQMSKLTDGAKKMIKDMSAAGARLIYILKALQKEYPDDHFTKRQIYNYRNNLRKMGCVVLDGTGLDVANKTFWLAREHNYIIATESDPSAIDTIWRKARNEIEVQLIEIRRTLEESQNKNAIPYRGYPFYHLNFVVSHHCLQKLHKEYEEMQTKRDKFVCDHKLRSTHDIPCGCEMKVTVDAGMAIQVSDLNPFWANLNINESPSILGLMNYVVQQNIYEYDDLERIVPCMIPYITGYVDVLGDGNCGFRVMASHLFGSEHQWHNARRIGADELEERPNLYDFFFKRDIPKHVHRIRWYESPCSEDHYMITFMDLLIYAIRFNIVIFLYGRGVRGQNMNTSSSTILPLIAPGALMGL</sequence>
<keyword evidence="3" id="KW-0472">Membrane</keyword>
<accession>A0AAV1E0Y9</accession>
<keyword evidence="3" id="KW-1133">Transmembrane helix</keyword>
<dbReference type="GO" id="GO:0006574">
    <property type="term" value="P:L-valine catabolic process"/>
    <property type="evidence" value="ECO:0007669"/>
    <property type="project" value="TreeGrafter"/>
</dbReference>
<dbReference type="Gene3D" id="3.90.70.80">
    <property type="match status" value="1"/>
</dbReference>